<reference evidence="1 2" key="1">
    <citation type="journal article" date="2018" name="Nat. Genet.">
        <title>The Rosa genome provides new insights in the design of modern roses.</title>
        <authorList>
            <person name="Bendahmane M."/>
        </authorList>
    </citation>
    <scope>NUCLEOTIDE SEQUENCE [LARGE SCALE GENOMIC DNA]</scope>
    <source>
        <strain evidence="2">cv. Old Blush</strain>
    </source>
</reference>
<comment type="caution">
    <text evidence="1">The sequence shown here is derived from an EMBL/GenBank/DDBJ whole genome shotgun (WGS) entry which is preliminary data.</text>
</comment>
<protein>
    <submittedName>
        <fullName evidence="1">Uncharacterized protein</fullName>
    </submittedName>
</protein>
<dbReference type="EMBL" id="PDCK01000045">
    <property type="protein sequence ID" value="PRQ17951.1"/>
    <property type="molecule type" value="Genomic_DNA"/>
</dbReference>
<dbReference type="AlphaFoldDB" id="A0A2P6P7N5"/>
<sequence length="67" mass="7521">MRGPNLERDISLIKFSEDLFSFLAVGIKEKNLIIEDGAINFVEWAANMEMDIKTCILGPQARKPGPK</sequence>
<name>A0A2P6P7N5_ROSCH</name>
<proteinExistence type="predicted"/>
<dbReference type="Gramene" id="PRQ17951">
    <property type="protein sequence ID" value="PRQ17951"/>
    <property type="gene ID" value="RchiOBHm_Chr7g0200541"/>
</dbReference>
<evidence type="ECO:0000313" key="2">
    <source>
        <dbReference type="Proteomes" id="UP000238479"/>
    </source>
</evidence>
<accession>A0A2P6P7N5</accession>
<gene>
    <name evidence="1" type="ORF">RchiOBHm_Chr7g0200541</name>
</gene>
<evidence type="ECO:0000313" key="1">
    <source>
        <dbReference type="EMBL" id="PRQ17951.1"/>
    </source>
</evidence>
<keyword evidence="2" id="KW-1185">Reference proteome</keyword>
<organism evidence="1 2">
    <name type="scientific">Rosa chinensis</name>
    <name type="common">China rose</name>
    <dbReference type="NCBI Taxonomy" id="74649"/>
    <lineage>
        <taxon>Eukaryota</taxon>
        <taxon>Viridiplantae</taxon>
        <taxon>Streptophyta</taxon>
        <taxon>Embryophyta</taxon>
        <taxon>Tracheophyta</taxon>
        <taxon>Spermatophyta</taxon>
        <taxon>Magnoliopsida</taxon>
        <taxon>eudicotyledons</taxon>
        <taxon>Gunneridae</taxon>
        <taxon>Pentapetalae</taxon>
        <taxon>rosids</taxon>
        <taxon>fabids</taxon>
        <taxon>Rosales</taxon>
        <taxon>Rosaceae</taxon>
        <taxon>Rosoideae</taxon>
        <taxon>Rosoideae incertae sedis</taxon>
        <taxon>Rosa</taxon>
    </lineage>
</organism>
<dbReference type="Proteomes" id="UP000238479">
    <property type="component" value="Chromosome 7"/>
</dbReference>